<comment type="caution">
    <text evidence="1">The sequence shown here is derived from an EMBL/GenBank/DDBJ whole genome shotgun (WGS) entry which is preliminary data.</text>
</comment>
<organism evidence="1 2">
    <name type="scientific">Hoeflea poritis</name>
    <dbReference type="NCBI Taxonomy" id="2993659"/>
    <lineage>
        <taxon>Bacteria</taxon>
        <taxon>Pseudomonadati</taxon>
        <taxon>Pseudomonadota</taxon>
        <taxon>Alphaproteobacteria</taxon>
        <taxon>Hyphomicrobiales</taxon>
        <taxon>Rhizobiaceae</taxon>
        <taxon>Hoeflea</taxon>
    </lineage>
</organism>
<gene>
    <name evidence="1" type="ORF">OOZ53_01355</name>
</gene>
<accession>A0ABT4VH00</accession>
<proteinExistence type="predicted"/>
<protein>
    <submittedName>
        <fullName evidence="1">Uncharacterized protein</fullName>
    </submittedName>
</protein>
<sequence>MPTFEIETPGGRFEVDAADHEKAVAALRRYVRSSTGYTGYVLPIRKDSLGEVSLAVPRLLSDIWAGAKDAITLPGDVARGRYNLPMLDEPGIAEDDAGNVYRHGKIVGNRTANERSFLDRAIGLGGMAVGTGTGLTATQGARRALDPSVLRSGGGGRRIPFHRRSTSSPKEFSEEIASVLETGISSRGRLFREDLGEITIDLGVPGDPKKRFQGGWGLSHIKDKRTAEGLDGTAFVGKLLPQILSKGKLSFERSGRGRRNAVLDFGDYQANLRLERHGRRETWLLTGFQKVDLPR</sequence>
<dbReference type="Proteomes" id="UP001148313">
    <property type="component" value="Unassembled WGS sequence"/>
</dbReference>
<evidence type="ECO:0000313" key="2">
    <source>
        <dbReference type="Proteomes" id="UP001148313"/>
    </source>
</evidence>
<evidence type="ECO:0000313" key="1">
    <source>
        <dbReference type="EMBL" id="MDA4843971.1"/>
    </source>
</evidence>
<keyword evidence="2" id="KW-1185">Reference proteome</keyword>
<dbReference type="RefSeq" id="WP_271087487.1">
    <property type="nucleotide sequence ID" value="NZ_JAPJZH010000001.1"/>
</dbReference>
<reference evidence="1" key="1">
    <citation type="submission" date="2022-11" db="EMBL/GenBank/DDBJ databases">
        <title>Hoeflea poritis sp. nov., isolated from scleractinian coral Porites lutea.</title>
        <authorList>
            <person name="Zhang G."/>
            <person name="Wei Q."/>
            <person name="Cai L."/>
        </authorList>
    </citation>
    <scope>NUCLEOTIDE SEQUENCE</scope>
    <source>
        <strain evidence="1">E7-10</strain>
    </source>
</reference>
<dbReference type="EMBL" id="JAPJZH010000001">
    <property type="protein sequence ID" value="MDA4843971.1"/>
    <property type="molecule type" value="Genomic_DNA"/>
</dbReference>
<name>A0ABT4VH00_9HYPH</name>